<evidence type="ECO:0000313" key="1">
    <source>
        <dbReference type="EMBL" id="TNC35599.1"/>
    </source>
</evidence>
<comment type="caution">
    <text evidence="1">The sequence shown here is derived from an EMBL/GenBank/DDBJ whole genome shotgun (WGS) entry which is preliminary data.</text>
</comment>
<gene>
    <name evidence="1" type="ORF">FHE65_27000</name>
</gene>
<dbReference type="EMBL" id="VDFR01000145">
    <property type="protein sequence ID" value="TNC35599.1"/>
    <property type="molecule type" value="Genomic_DNA"/>
</dbReference>
<organism evidence="1 2">
    <name type="scientific">Mumia zhuanghuii</name>
    <dbReference type="NCBI Taxonomy" id="2585211"/>
    <lineage>
        <taxon>Bacteria</taxon>
        <taxon>Bacillati</taxon>
        <taxon>Actinomycetota</taxon>
        <taxon>Actinomycetes</taxon>
        <taxon>Propionibacteriales</taxon>
        <taxon>Nocardioidaceae</taxon>
        <taxon>Mumia</taxon>
    </lineage>
</organism>
<name>A0A5C4MDY0_9ACTN</name>
<sequence>MKRPYFVRDLLRCLRLALRQRLYHALELLDDRRVAAPLLWLVVKALKYLFVPLKKGLLGVSQLLD</sequence>
<dbReference type="AlphaFoldDB" id="A0A5C4MDY0"/>
<proteinExistence type="predicted"/>
<evidence type="ECO:0000313" key="2">
    <source>
        <dbReference type="Proteomes" id="UP000306740"/>
    </source>
</evidence>
<reference evidence="1 2" key="1">
    <citation type="submission" date="2019-05" db="EMBL/GenBank/DDBJ databases">
        <title>Mumia sp. nov., isolated from the intestinal contents of plateau pika (Ochotona curzoniae) in the Qinghai-Tibet plateau of China.</title>
        <authorList>
            <person name="Tian Z."/>
        </authorList>
    </citation>
    <scope>NUCLEOTIDE SEQUENCE [LARGE SCALE GENOMIC DNA]</scope>
    <source>
        <strain evidence="2">527</strain>
    </source>
</reference>
<protein>
    <submittedName>
        <fullName evidence="1">Uncharacterized protein</fullName>
    </submittedName>
</protein>
<accession>A0A5C4MDY0</accession>
<dbReference type="Proteomes" id="UP000306740">
    <property type="component" value="Unassembled WGS sequence"/>
</dbReference>
<dbReference type="RefSeq" id="WP_139106960.1">
    <property type="nucleotide sequence ID" value="NZ_VDFR01000145.1"/>
</dbReference>